<dbReference type="SUPFAM" id="SSF49373">
    <property type="entry name" value="Invasin/intimin cell-adhesion fragments"/>
    <property type="match status" value="3"/>
</dbReference>
<dbReference type="InterPro" id="IPR018003">
    <property type="entry name" value="Insecticidal_toxin/plasmid_vir"/>
</dbReference>
<dbReference type="Gene3D" id="2.60.40.10">
    <property type="entry name" value="Immunoglobulins"/>
    <property type="match status" value="3"/>
</dbReference>
<evidence type="ECO:0000313" key="2">
    <source>
        <dbReference type="EMBL" id="RMR60605.1"/>
    </source>
</evidence>
<dbReference type="Pfam" id="PF03538">
    <property type="entry name" value="VRP1"/>
    <property type="match status" value="1"/>
</dbReference>
<evidence type="ECO:0000256" key="1">
    <source>
        <dbReference type="ARBA" id="ARBA00023026"/>
    </source>
</evidence>
<sequence>MRCSNSLMYVPTFSKIICSSAFQSVYQPLLNTFAACRLEGVEADRLCFTFSLEVLSSGHFMDEMTRCVAIMKKEAGKVAQADSALAILLKRLNQPQAPQAVLSNQFPSVFSIASATTAQLLESDPLLHISTARSLHAASISMTAMIVRQFRERRLTASVRRALRYENGISSLVDTPTYTDMFNPDWASHCPPDAIEATTSPIAYLADLYREVETIEKTGDQERIITLATRRPDLASLMLDHNALNRIEPTLVLANEILEKSIRSYLDGISLQDKSVDDVMLETRYPFALPYERYQQQINYVLNRRKRLPGDPIRAVDPAYPYFKEPGVHSLLSDIALIQDSGLGPVQQGILVEAPHMVAVAPDDQGRVINQRRINPRNGKLESALPAISDFFKDNFGTDDILALTDTQTFCLRTGLTTDQLDSLLSVGPYAPSLSANVTDPGATVDGSAYGSVYINAGQSPGIAIKSTEEQGVPVHRLINCPVERFDRMNRMIRLARWLQLPFEDVDQLLTASQQAEQRAANAVRRRTASSPNLITQDTLRALGLFQVVRTLYDVPAEDFAALLYGMAVHARGKTPSQFDRIFNRQAMFSIPLVLDGSPFTITPKSETERQKVDHLCAALGLTYEMYRFVAKVVEQSWAGESLHWTREVVSAFYRLVRLPRYLGLTTIETLALLELLDDGGSQLTSKLAGITQIATYYASANTDTLSVIHALVDCAAWLQANKWTVAQLCRLVLPAVTQPVATDAEHNLLQQIHSRLTSALITESSFAQVGAPDSSLILQVDDNGIQAYLSEPIDWFAELSGFVDAGTTNPAAKGLVKYLKGESEEVFEHALSSDVKHVLETLGLPVEELHPKITNMIMRARGAQEALLMEGLAGYLGASADQAKALLFWSEGNRYQLLAEVLRVYGFSTTANVAIGDEVLLVLDALSKRAVLCGHLTLSPALIIQYVEHPEWFGLPDTELSLQSVYFLTQYANALRLSEQDEDTLLDYFRLINTLWEGATEGDKRLIRDSAASKLAGFLRWGVRDVLAVAHQLNPDTGVIFTLREFDVLARESLLSRHTGLDANALLALHELTPTTSTELYRKAAELALSCLTEAVPASAVGEVGQSHSSVITVTPDYLVAQRGGELATYTITLRDFMDEPLDNVTVSWTTDLGSLDQVSSITDEYGQASNTLRSGNVMGMVHVVAHYGLGEQLMAPVVVIGCDEDSLHFIEGEYEPSTALANKIEGIYFSVTMVDDYENKGIDRAVEWGATLGEFKRFQTYTDDQGIARAELRSRPAGESIAIAHYKNGREWEFVPVEFVSIPYFQYVRFSNTVVVGVEAEVRCSLVELDGTPVMGAEVTWSDDVGGVLDATSKTDDNGIAIARFITDKEGKVVVTSSVGAPTKDKHSEQTVIYPAAVIDKYEASDVEFLVGSADPLVFSVWLKAGGQVVRRFPVEWFIDEGLIATTYTDSNGVANFSSKFTTGKHVVKAVVGGTDESVEFPVSALPPCEFEVVVDGAHDPKNPDLLAKGYLHSLLVKVVDQSGNALEGVEFNMSHVYQPFHYTIAGLEETKVSSLEGIRFPVHCSESATYGEIAVTLSGRLPKTLVKSYKIGWFWRMEAANIFSTNKSCDIYYSHWGVRSAMTERGAGIMVPPSDLSIMIDFSVKGKTWRASVPVALHMERVLMAFVKSPGAEGLADGDVLVSSYATGLNGCVSVISGEVIVHLHA</sequence>
<dbReference type="InterPro" id="IPR013783">
    <property type="entry name" value="Ig-like_fold"/>
</dbReference>
<gene>
    <name evidence="2" type="ORF">ALP84_00576</name>
</gene>
<organism evidence="2 3">
    <name type="scientific">Pseudomonas cichorii</name>
    <dbReference type="NCBI Taxonomy" id="36746"/>
    <lineage>
        <taxon>Bacteria</taxon>
        <taxon>Pseudomonadati</taxon>
        <taxon>Pseudomonadota</taxon>
        <taxon>Gammaproteobacteria</taxon>
        <taxon>Pseudomonadales</taxon>
        <taxon>Pseudomonadaceae</taxon>
        <taxon>Pseudomonas</taxon>
    </lineage>
</organism>
<proteinExistence type="predicted"/>
<evidence type="ECO:0000313" key="3">
    <source>
        <dbReference type="Proteomes" id="UP000278332"/>
    </source>
</evidence>
<reference evidence="2 3" key="1">
    <citation type="submission" date="2018-08" db="EMBL/GenBank/DDBJ databases">
        <title>Recombination of ecologically and evolutionarily significant loci maintains genetic cohesion in the Pseudomonas syringae species complex.</title>
        <authorList>
            <person name="Dillon M."/>
            <person name="Thakur S."/>
            <person name="Almeida R.N.D."/>
            <person name="Weir B.S."/>
            <person name="Guttman D.S."/>
        </authorList>
    </citation>
    <scope>NUCLEOTIDE SEQUENCE [LARGE SCALE GENOMIC DNA]</scope>
    <source>
        <strain evidence="2 3">ICMP 6917</strain>
    </source>
</reference>
<protein>
    <submittedName>
        <fullName evidence="2">Uncharacterized protein</fullName>
    </submittedName>
</protein>
<dbReference type="EMBL" id="RBRY01000042">
    <property type="protein sequence ID" value="RMR60605.1"/>
    <property type="molecule type" value="Genomic_DNA"/>
</dbReference>
<name>A0A3M4W949_PSECI</name>
<comment type="caution">
    <text evidence="2">The sequence shown here is derived from an EMBL/GenBank/DDBJ whole genome shotgun (WGS) entry which is preliminary data.</text>
</comment>
<dbReference type="InterPro" id="IPR008964">
    <property type="entry name" value="Invasin/intimin_cell_adhesion"/>
</dbReference>
<keyword evidence="1" id="KW-0843">Virulence</keyword>
<dbReference type="Proteomes" id="UP000278332">
    <property type="component" value="Unassembled WGS sequence"/>
</dbReference>
<accession>A0A3M4W949</accession>